<dbReference type="InterPro" id="IPR005130">
    <property type="entry name" value="Ser_deHydtase-like_asu"/>
</dbReference>
<organism evidence="14 15">
    <name type="scientific">Roseateles flavus</name>
    <dbReference type="NCBI Taxonomy" id="3149041"/>
    <lineage>
        <taxon>Bacteria</taxon>
        <taxon>Pseudomonadati</taxon>
        <taxon>Pseudomonadota</taxon>
        <taxon>Betaproteobacteria</taxon>
        <taxon>Burkholderiales</taxon>
        <taxon>Sphaerotilaceae</taxon>
        <taxon>Roseateles</taxon>
    </lineage>
</organism>
<keyword evidence="8 11" id="KW-0411">Iron-sulfur</keyword>
<evidence type="ECO:0000256" key="9">
    <source>
        <dbReference type="ARBA" id="ARBA00023239"/>
    </source>
</evidence>
<dbReference type="EMBL" id="JBDPZC010000006">
    <property type="protein sequence ID" value="MEO3713867.1"/>
    <property type="molecule type" value="Genomic_DNA"/>
</dbReference>
<evidence type="ECO:0000256" key="1">
    <source>
        <dbReference type="ARBA" id="ARBA00001966"/>
    </source>
</evidence>
<evidence type="ECO:0000256" key="6">
    <source>
        <dbReference type="ARBA" id="ARBA00022723"/>
    </source>
</evidence>
<dbReference type="GO" id="GO:0003941">
    <property type="term" value="F:L-serine ammonia-lyase activity"/>
    <property type="evidence" value="ECO:0007669"/>
    <property type="project" value="UniProtKB-EC"/>
</dbReference>
<evidence type="ECO:0000256" key="4">
    <source>
        <dbReference type="ARBA" id="ARBA00022432"/>
    </source>
</evidence>
<sequence length="463" mass="49757">MAVSVFDLFKIGIGPSSSHTVGPMRAARLFASRLRSEGLLPRTARVLSQLYGSLGATGKGHGSDTAVLLGLAGHEPDTVDVERVPQYLDEIRQGSRMQLLGEHWVDFNEVKDLVFFRRQSLPFHANGMRFSAFDAEGALLSEKTYYSVGGGFVVSEEVAADGSKQKVIAPDATVLPYPFKTGDELLALTKTHGISIAEVMRRNERHWRSDADTRDGLLRIWQVMQDCVSRGLRTEGILPGGFKVKRRASQLYRDLTANPEAALRDPLQVMDWVNLYALAVNEENAAGGRVVTAPTNGAAGIVPAVLHYYSRFVHGANEDGVVDFLLTAAAIGILYKENASISGAEVGCQGEVGVACSMAAGALCQVMGGTPEQVENAAEIGMEHHLGLTCDPVGGLVQIPCIERNAIASVKAINAARMALRGDGTHFVSLDKVIKTMRDTGADMMTKYKETARGGLAVNIVEC</sequence>
<proteinExistence type="inferred from homology"/>
<evidence type="ECO:0000259" key="12">
    <source>
        <dbReference type="Pfam" id="PF03313"/>
    </source>
</evidence>
<evidence type="ECO:0000256" key="8">
    <source>
        <dbReference type="ARBA" id="ARBA00023014"/>
    </source>
</evidence>
<dbReference type="EC" id="4.3.1.17" evidence="11"/>
<gene>
    <name evidence="14" type="ORF">ABDJ40_13965</name>
</gene>
<reference evidence="14 15" key="1">
    <citation type="submission" date="2024-05" db="EMBL/GenBank/DDBJ databases">
        <title>Roseateles sp. 2.12 16S ribosomal RNA gene Genome sequencing and assembly.</title>
        <authorList>
            <person name="Woo H."/>
        </authorList>
    </citation>
    <scope>NUCLEOTIDE SEQUENCE [LARGE SCALE GENOMIC DNA]</scope>
    <source>
        <strain evidence="14 15">2.12</strain>
    </source>
</reference>
<dbReference type="SUPFAM" id="SSF143548">
    <property type="entry name" value="Serine metabolism enzymes domain"/>
    <property type="match status" value="1"/>
</dbReference>
<dbReference type="NCBIfam" id="TIGR00720">
    <property type="entry name" value="sda_mono"/>
    <property type="match status" value="1"/>
</dbReference>
<dbReference type="InterPro" id="IPR004644">
    <property type="entry name" value="Fe-S_L-Ser_mono"/>
</dbReference>
<dbReference type="Pfam" id="PF03315">
    <property type="entry name" value="SDH_beta"/>
    <property type="match status" value="1"/>
</dbReference>
<evidence type="ECO:0000256" key="10">
    <source>
        <dbReference type="ARBA" id="ARBA00049406"/>
    </source>
</evidence>
<protein>
    <recommendedName>
        <fullName evidence="11">L-serine dehydratase</fullName>
        <ecNumber evidence="11">4.3.1.17</ecNumber>
    </recommendedName>
</protein>
<keyword evidence="9 11" id="KW-0456">Lyase</keyword>
<evidence type="ECO:0000256" key="5">
    <source>
        <dbReference type="ARBA" id="ARBA00022485"/>
    </source>
</evidence>
<evidence type="ECO:0000256" key="2">
    <source>
        <dbReference type="ARBA" id="ARBA00004742"/>
    </source>
</evidence>
<keyword evidence="5 11" id="KW-0004">4Fe-4S</keyword>
<dbReference type="Pfam" id="PF03313">
    <property type="entry name" value="SDH_alpha"/>
    <property type="match status" value="1"/>
</dbReference>
<name>A0ABV0GFR5_9BURK</name>
<dbReference type="InterPro" id="IPR029009">
    <property type="entry name" value="ASB_dom_sf"/>
</dbReference>
<evidence type="ECO:0000256" key="3">
    <source>
        <dbReference type="ARBA" id="ARBA00008636"/>
    </source>
</evidence>
<keyword evidence="15" id="KW-1185">Reference proteome</keyword>
<dbReference type="PANTHER" id="PTHR30182">
    <property type="entry name" value="L-SERINE DEHYDRATASE"/>
    <property type="match status" value="1"/>
</dbReference>
<feature type="domain" description="Serine dehydratase beta chain" evidence="13">
    <location>
        <begin position="4"/>
        <end position="157"/>
    </location>
</feature>
<comment type="catalytic activity">
    <reaction evidence="10 11">
        <text>L-serine = pyruvate + NH4(+)</text>
        <dbReference type="Rhea" id="RHEA:19169"/>
        <dbReference type="ChEBI" id="CHEBI:15361"/>
        <dbReference type="ChEBI" id="CHEBI:28938"/>
        <dbReference type="ChEBI" id="CHEBI:33384"/>
        <dbReference type="EC" id="4.3.1.17"/>
    </reaction>
</comment>
<comment type="pathway">
    <text evidence="2">Carbohydrate biosynthesis; gluconeogenesis.</text>
</comment>
<evidence type="ECO:0000313" key="14">
    <source>
        <dbReference type="EMBL" id="MEO3713867.1"/>
    </source>
</evidence>
<feature type="domain" description="Serine dehydratase-like alpha subunit" evidence="12">
    <location>
        <begin position="192"/>
        <end position="457"/>
    </location>
</feature>
<dbReference type="InterPro" id="IPR005131">
    <property type="entry name" value="Ser_deHydtase_bsu"/>
</dbReference>
<evidence type="ECO:0000256" key="11">
    <source>
        <dbReference type="RuleBase" id="RU366059"/>
    </source>
</evidence>
<dbReference type="PANTHER" id="PTHR30182:SF1">
    <property type="entry name" value="L-SERINE DEHYDRATASE 1"/>
    <property type="match status" value="1"/>
</dbReference>
<dbReference type="Gene3D" id="3.30.1330.90">
    <property type="entry name" value="D-3-phosphoglycerate dehydrogenase, domain 3"/>
    <property type="match status" value="1"/>
</dbReference>
<comment type="cofactor">
    <cofactor evidence="1 11">
        <name>[4Fe-4S] cluster</name>
        <dbReference type="ChEBI" id="CHEBI:49883"/>
    </cofactor>
</comment>
<accession>A0ABV0GFR5</accession>
<dbReference type="Proteomes" id="UP001462640">
    <property type="component" value="Unassembled WGS sequence"/>
</dbReference>
<evidence type="ECO:0000256" key="7">
    <source>
        <dbReference type="ARBA" id="ARBA00023004"/>
    </source>
</evidence>
<comment type="similarity">
    <text evidence="3 11">Belongs to the iron-sulfur dependent L-serine dehydratase family.</text>
</comment>
<keyword evidence="7 11" id="KW-0408">Iron</keyword>
<evidence type="ECO:0000259" key="13">
    <source>
        <dbReference type="Pfam" id="PF03315"/>
    </source>
</evidence>
<comment type="caution">
    <text evidence="14">The sequence shown here is derived from an EMBL/GenBank/DDBJ whole genome shotgun (WGS) entry which is preliminary data.</text>
</comment>
<evidence type="ECO:0000313" key="15">
    <source>
        <dbReference type="Proteomes" id="UP001462640"/>
    </source>
</evidence>
<dbReference type="RefSeq" id="WP_347610673.1">
    <property type="nucleotide sequence ID" value="NZ_JBDPZC010000006.1"/>
</dbReference>
<keyword evidence="6 11" id="KW-0479">Metal-binding</keyword>
<keyword evidence="4 11" id="KW-0312">Gluconeogenesis</keyword>
<dbReference type="InterPro" id="IPR051318">
    <property type="entry name" value="Fe-S_L-Ser"/>
</dbReference>